<accession>A0A2A2KA50</accession>
<evidence type="ECO:0000313" key="1">
    <source>
        <dbReference type="EMBL" id="PAV70679.1"/>
    </source>
</evidence>
<comment type="caution">
    <text evidence="1">The sequence shown here is derived from an EMBL/GenBank/DDBJ whole genome shotgun (WGS) entry which is preliminary data.</text>
</comment>
<protein>
    <submittedName>
        <fullName evidence="1">Uncharacterized protein</fullName>
    </submittedName>
</protein>
<gene>
    <name evidence="1" type="ORF">WR25_15307</name>
</gene>
<sequence length="112" mass="11633">MAWVKVTNAPLLIQGSTRQLPVTSSAAMAITARLAVVLSINAPAGVWVSNAVTLAKVMTRPMLPGSQWCTASRAQVQAGQRMIEQHAVAAQATDPDQAVVGQFGPGNRVALG</sequence>
<reference evidence="1 2" key="1">
    <citation type="journal article" date="2017" name="Curr. Biol.">
        <title>Genome architecture and evolution of a unichromosomal asexual nematode.</title>
        <authorList>
            <person name="Fradin H."/>
            <person name="Zegar C."/>
            <person name="Gutwein M."/>
            <person name="Lucas J."/>
            <person name="Kovtun M."/>
            <person name="Corcoran D."/>
            <person name="Baugh L.R."/>
            <person name="Kiontke K."/>
            <person name="Gunsalus K."/>
            <person name="Fitch D.H."/>
            <person name="Piano F."/>
        </authorList>
    </citation>
    <scope>NUCLEOTIDE SEQUENCE [LARGE SCALE GENOMIC DNA]</scope>
    <source>
        <strain evidence="1">PF1309</strain>
    </source>
</reference>
<name>A0A2A2KA50_9BILA</name>
<keyword evidence="2" id="KW-1185">Reference proteome</keyword>
<dbReference type="AlphaFoldDB" id="A0A2A2KA50"/>
<organism evidence="1 2">
    <name type="scientific">Diploscapter pachys</name>
    <dbReference type="NCBI Taxonomy" id="2018661"/>
    <lineage>
        <taxon>Eukaryota</taxon>
        <taxon>Metazoa</taxon>
        <taxon>Ecdysozoa</taxon>
        <taxon>Nematoda</taxon>
        <taxon>Chromadorea</taxon>
        <taxon>Rhabditida</taxon>
        <taxon>Rhabditina</taxon>
        <taxon>Rhabditomorpha</taxon>
        <taxon>Rhabditoidea</taxon>
        <taxon>Rhabditidae</taxon>
        <taxon>Diploscapter</taxon>
    </lineage>
</organism>
<evidence type="ECO:0000313" key="2">
    <source>
        <dbReference type="Proteomes" id="UP000218231"/>
    </source>
</evidence>
<proteinExistence type="predicted"/>
<dbReference type="Proteomes" id="UP000218231">
    <property type="component" value="Unassembled WGS sequence"/>
</dbReference>
<dbReference type="EMBL" id="LIAE01009227">
    <property type="protein sequence ID" value="PAV70679.1"/>
    <property type="molecule type" value="Genomic_DNA"/>
</dbReference>